<evidence type="ECO:0000256" key="8">
    <source>
        <dbReference type="SAM" id="MobiDB-lite"/>
    </source>
</evidence>
<comment type="catalytic activity">
    <reaction evidence="1">
        <text>D-fructose 6-phosphate + L-glutamine = D-glucosamine 6-phosphate + L-glutamate</text>
        <dbReference type="Rhea" id="RHEA:13237"/>
        <dbReference type="ChEBI" id="CHEBI:29985"/>
        <dbReference type="ChEBI" id="CHEBI:58359"/>
        <dbReference type="ChEBI" id="CHEBI:58725"/>
        <dbReference type="ChEBI" id="CHEBI:61527"/>
        <dbReference type="EC" id="2.6.1.16"/>
    </reaction>
</comment>
<dbReference type="InterPro" id="IPR001347">
    <property type="entry name" value="SIS_dom"/>
</dbReference>
<dbReference type="Proteomes" id="UP000192783">
    <property type="component" value="Unassembled WGS sequence"/>
</dbReference>
<dbReference type="Pfam" id="PF01380">
    <property type="entry name" value="SIS"/>
    <property type="match status" value="1"/>
</dbReference>
<name>A0A1W1XGC7_9BACT</name>
<dbReference type="InterPro" id="IPR046348">
    <property type="entry name" value="SIS_dom_sf"/>
</dbReference>
<dbReference type="PANTHER" id="PTHR10937:SF0">
    <property type="entry name" value="GLUTAMINE--FRUCTOSE-6-PHOSPHATE TRANSAMINASE (ISOMERIZING)"/>
    <property type="match status" value="1"/>
</dbReference>
<feature type="domain" description="Glutamine amidotransferase type-2" evidence="9">
    <location>
        <begin position="2"/>
        <end position="570"/>
    </location>
</feature>
<keyword evidence="7" id="KW-0315">Glutamine amidotransferase</keyword>
<evidence type="ECO:0000256" key="4">
    <source>
        <dbReference type="ARBA" id="ARBA00022576"/>
    </source>
</evidence>
<feature type="domain" description="SIS" evidence="10">
    <location>
        <begin position="704"/>
        <end position="853"/>
    </location>
</feature>
<keyword evidence="6" id="KW-0677">Repeat</keyword>
<keyword evidence="4" id="KW-0032">Aminotransferase</keyword>
<dbReference type="Gene3D" id="3.40.50.10490">
    <property type="entry name" value="Glucose-6-phosphate isomerase like protein, domain 1"/>
    <property type="match status" value="2"/>
</dbReference>
<accession>A0A1W1XGC7</accession>
<organism evidence="11 12">
    <name type="scientific">Desulfacinum hydrothermale DSM 13146</name>
    <dbReference type="NCBI Taxonomy" id="1121390"/>
    <lineage>
        <taxon>Bacteria</taxon>
        <taxon>Pseudomonadati</taxon>
        <taxon>Thermodesulfobacteriota</taxon>
        <taxon>Syntrophobacteria</taxon>
        <taxon>Syntrophobacterales</taxon>
        <taxon>Syntrophobacteraceae</taxon>
        <taxon>Desulfacinum</taxon>
    </lineage>
</organism>
<evidence type="ECO:0000256" key="2">
    <source>
        <dbReference type="ARBA" id="ARBA00012916"/>
    </source>
</evidence>
<gene>
    <name evidence="11" type="ORF">SAMN02746041_01635</name>
</gene>
<dbReference type="OrthoDB" id="5476114at2"/>
<evidence type="ECO:0000259" key="10">
    <source>
        <dbReference type="PROSITE" id="PS51464"/>
    </source>
</evidence>
<dbReference type="EMBL" id="FWXF01000007">
    <property type="protein sequence ID" value="SMC23056.1"/>
    <property type="molecule type" value="Genomic_DNA"/>
</dbReference>
<dbReference type="GO" id="GO:0004360">
    <property type="term" value="F:glutamine-fructose-6-phosphate transaminase (isomerizing) activity"/>
    <property type="evidence" value="ECO:0007669"/>
    <property type="project" value="UniProtKB-EC"/>
</dbReference>
<protein>
    <recommendedName>
        <fullName evidence="3">Glutamine--fructose-6-phosphate aminotransferase [isomerizing]</fullName>
        <ecNumber evidence="2">2.6.1.16</ecNumber>
    </recommendedName>
</protein>
<evidence type="ECO:0000256" key="6">
    <source>
        <dbReference type="ARBA" id="ARBA00022737"/>
    </source>
</evidence>
<reference evidence="11 12" key="1">
    <citation type="submission" date="2017-04" db="EMBL/GenBank/DDBJ databases">
        <authorList>
            <person name="Afonso C.L."/>
            <person name="Miller P.J."/>
            <person name="Scott M.A."/>
            <person name="Spackman E."/>
            <person name="Goraichik I."/>
            <person name="Dimitrov K.M."/>
            <person name="Suarez D.L."/>
            <person name="Swayne D.E."/>
        </authorList>
    </citation>
    <scope>NUCLEOTIDE SEQUENCE [LARGE SCALE GENOMIC DNA]</scope>
    <source>
        <strain evidence="11 12">DSM 13146</strain>
    </source>
</reference>
<proteinExistence type="predicted"/>
<dbReference type="InterPro" id="IPR017932">
    <property type="entry name" value="GATase_2_dom"/>
</dbReference>
<sequence>MCGIVGYVGGAGNSLTRVLTAMSALVYRAPDSTGVATFGDPWEPVRTVKAVGAVDRLTEALLDRSLYGGHSEALAAIWFEAKRERDLRPLQRRVLALEGFAPEDFEPYLRGERSAPNFDALVDLDPSKAQTLQPGTPGRPTPPASHTIRSRKGLSQLVESLARDHDLSTAVAQALLRAAFLERFQTLDYSGRSDFSKEQMGSAFDLVFERILHHQRPLKRSRLDYLASASAASLHKILWKTLVGVRVTIPPDFDRDGVRCLFRLLDAAMVSEHLWEEETPGDRIQQGFGKLCKNAALAESSWRAVYCAERGANVYGWAAAAVLEYLSRRLMEVASFDPSSVFATGPQGAGATHPSLLRFYAPPILAHGRYALQSAVTEKNSHPFFDRDRQRTIVLNGQFSPTVENEVKEYLRLAGYGFRSENSAEYMALLWGHYFSSFREDKRRFEAVAAQTQAGVDHISAASQTIDFKVWHALKDKSDTDMDETAFVEAARQMARDGGQIAVAGISTRSPGRMYVASHNRPVFIVHRPENDDFMVVSDVNAALGLFPQRLIHEKNEQMEAARTAHVQEKKEAERRGASPQEIKALEDLYAGIRQEILSSFSVKVYALEGPENLAVIDTRCMGSQVQRHVTFKTFDGEILEDLEPLETTIHPWRERKDIDRSFFESHLHEIPQRLETIFRFYAPDGSPSLTHIPVRLRRLNKRFGPQVQNLERLVLIGMGTSRHVGLMAKGILEEICPWLDVLVLSPLEIADPSCAFDPGKDLAIFLSWSGTTADVIECAKACLNHRIPILALTEKPFSDLALLTAKSMGTLPVMSGEEVTVSAIKSPLCMLHGLTLFGLWLASARGSTKDLRPYLDVMERLPNAVDSVLNAPETLAFAQDMARFYRGSHAAFVVDRLSSTTPAYEIAFKLEETAWTTVARVVDHNELPLRAMGGKPWEHLVWVPATRRSCRESARTVMKELFLADITFMTTTCPGPDDDELKELSGGRIHFLPELPEPFQVYVDLPFAYLFAYHYGRAQGRREDDFPRNLAKSVTTARTRKAAHHSVREHWHRIKEAAVGEADLDHAARRLASPSLLEQSSVFENERRRLETLRLAAASLLQDPAHGLVEREALPLDAIRSLLEEDPDVSGRVFFVPSDPHAASAVVAAVDVWRRLLGRDFRPVAPDELDAVRLGREDLLIAVSSAPPPPSLVQQVQAAGTADTLWVTAEPHESIDACSHKILPARAIQRGCWSVCYLLLLHLLHRVVEATQPKKAQALRQAFQTGAAALDNLLNEPTLRQDAKAAMEANLSYTTAYLIGSTATPVSAWLESFDRTRSMTLAFHPYGESAHGPLVTVDPRSWVKYVRLEPRDRMVERYGESQVCAWEEQFLDGRHVDAFLEHPESNSLPGPVRPFYDEYWYLPVLRSDYDANQDNLIVIDATDAHHLPTALDELNAYGCRTARILLITQNAFLQQKVAKALLAQPIGHLLGLPSLSRQDRTRAVPDAFAPLCTAALAAVLAAERSCLEGSSLDRDPWSETLRRSLGPFAPLAAHKQRDLRLLTHHLLTSLRNLAPVIQRVHGWATYPVRAAKTREELLQLSRAGGLRNPTEVLDHFRLQTKRDAPFFLVGETPQEGLQGAICASDAQRPAPEGPWVEAHGDTWRVLARRIVGMGPGPDELGLLLIPLLDDWTHTGRLVTLRVSYREWNQEEDLSAALERTCTALGKEAVTTDFHSPRYMKIVSHFNSLMASEGIAWSDFFLLSVPRRRLFMEGSQATAELIAEQVRAAASLLPESGDRPSTFRDLLDAFFRKTDRRDLTLSDEPSWWASFCNSLKTG</sequence>
<dbReference type="SUPFAM" id="SSF53697">
    <property type="entry name" value="SIS domain"/>
    <property type="match status" value="1"/>
</dbReference>
<evidence type="ECO:0000313" key="12">
    <source>
        <dbReference type="Proteomes" id="UP000192783"/>
    </source>
</evidence>
<evidence type="ECO:0000256" key="1">
    <source>
        <dbReference type="ARBA" id="ARBA00001031"/>
    </source>
</evidence>
<evidence type="ECO:0000313" key="11">
    <source>
        <dbReference type="EMBL" id="SMC23056.1"/>
    </source>
</evidence>
<evidence type="ECO:0000259" key="9">
    <source>
        <dbReference type="PROSITE" id="PS51278"/>
    </source>
</evidence>
<dbReference type="STRING" id="1121390.SAMN02746041_01635"/>
<dbReference type="GO" id="GO:0097367">
    <property type="term" value="F:carbohydrate derivative binding"/>
    <property type="evidence" value="ECO:0007669"/>
    <property type="project" value="InterPro"/>
</dbReference>
<keyword evidence="12" id="KW-1185">Reference proteome</keyword>
<dbReference type="InterPro" id="IPR035466">
    <property type="entry name" value="GlmS/AgaS_SIS"/>
</dbReference>
<dbReference type="CDD" id="cd05008">
    <property type="entry name" value="SIS_GlmS_GlmD_1"/>
    <property type="match status" value="1"/>
</dbReference>
<dbReference type="PROSITE" id="PS51278">
    <property type="entry name" value="GATASE_TYPE_2"/>
    <property type="match status" value="1"/>
</dbReference>
<keyword evidence="5" id="KW-0808">Transferase</keyword>
<dbReference type="PROSITE" id="PS51464">
    <property type="entry name" value="SIS"/>
    <property type="match status" value="1"/>
</dbReference>
<dbReference type="InterPro" id="IPR029055">
    <property type="entry name" value="Ntn_hydrolases_N"/>
</dbReference>
<evidence type="ECO:0000256" key="5">
    <source>
        <dbReference type="ARBA" id="ARBA00022679"/>
    </source>
</evidence>
<evidence type="ECO:0000256" key="3">
    <source>
        <dbReference type="ARBA" id="ARBA00016090"/>
    </source>
</evidence>
<dbReference type="EC" id="2.6.1.16" evidence="2"/>
<feature type="region of interest" description="Disordered" evidence="8">
    <location>
        <begin position="127"/>
        <end position="149"/>
    </location>
</feature>
<dbReference type="PANTHER" id="PTHR10937">
    <property type="entry name" value="GLUCOSAMINE--FRUCTOSE-6-PHOSPHATE AMINOTRANSFERASE, ISOMERIZING"/>
    <property type="match status" value="1"/>
</dbReference>
<evidence type="ECO:0000256" key="7">
    <source>
        <dbReference type="ARBA" id="ARBA00022962"/>
    </source>
</evidence>
<dbReference type="RefSeq" id="WP_084057388.1">
    <property type="nucleotide sequence ID" value="NZ_FWXF01000007.1"/>
</dbReference>
<dbReference type="GO" id="GO:1901135">
    <property type="term" value="P:carbohydrate derivative metabolic process"/>
    <property type="evidence" value="ECO:0007669"/>
    <property type="project" value="InterPro"/>
</dbReference>
<dbReference type="SUPFAM" id="SSF56235">
    <property type="entry name" value="N-terminal nucleophile aminohydrolases (Ntn hydrolases)"/>
    <property type="match status" value="2"/>
</dbReference>
<dbReference type="Gene3D" id="3.60.20.10">
    <property type="entry name" value="Glutamine Phosphoribosylpyrophosphate, subunit 1, domain 1"/>
    <property type="match status" value="2"/>
</dbReference>